<evidence type="ECO:0000259" key="4">
    <source>
        <dbReference type="PROSITE" id="PS50932"/>
    </source>
</evidence>
<geneLocation type="plasmid" evidence="5 6">
    <name>pACHL02</name>
</geneLocation>
<evidence type="ECO:0000313" key="5">
    <source>
        <dbReference type="EMBL" id="ACL42571.1"/>
    </source>
</evidence>
<name>B8HJH3_PSECP</name>
<dbReference type="InterPro" id="IPR000843">
    <property type="entry name" value="HTH_LacI"/>
</dbReference>
<dbReference type="PRINTS" id="PR00036">
    <property type="entry name" value="HTHLACI"/>
</dbReference>
<evidence type="ECO:0000313" key="6">
    <source>
        <dbReference type="Proteomes" id="UP000002505"/>
    </source>
</evidence>
<evidence type="ECO:0000256" key="1">
    <source>
        <dbReference type="ARBA" id="ARBA00023015"/>
    </source>
</evidence>
<dbReference type="SMART" id="SM00354">
    <property type="entry name" value="HTH_LACI"/>
    <property type="match status" value="1"/>
</dbReference>
<dbReference type="Gene3D" id="1.10.260.40">
    <property type="entry name" value="lambda repressor-like DNA-binding domains"/>
    <property type="match status" value="1"/>
</dbReference>
<dbReference type="Pfam" id="PF13377">
    <property type="entry name" value="Peripla_BP_3"/>
    <property type="match status" value="1"/>
</dbReference>
<dbReference type="SUPFAM" id="SSF53822">
    <property type="entry name" value="Periplasmic binding protein-like I"/>
    <property type="match status" value="1"/>
</dbReference>
<dbReference type="PROSITE" id="PS00356">
    <property type="entry name" value="HTH_LACI_1"/>
    <property type="match status" value="1"/>
</dbReference>
<dbReference type="CDD" id="cd01392">
    <property type="entry name" value="HTH_LacI"/>
    <property type="match status" value="1"/>
</dbReference>
<dbReference type="InterPro" id="IPR028082">
    <property type="entry name" value="Peripla_BP_I"/>
</dbReference>
<accession>B8HJH3</accession>
<dbReference type="GO" id="GO:0008784">
    <property type="term" value="F:alanine racemase activity"/>
    <property type="evidence" value="ECO:0007669"/>
    <property type="project" value="UniProtKB-EC"/>
</dbReference>
<keyword evidence="6" id="KW-1185">Reference proteome</keyword>
<dbReference type="GO" id="GO:0003700">
    <property type="term" value="F:DNA-binding transcription factor activity"/>
    <property type="evidence" value="ECO:0007669"/>
    <property type="project" value="TreeGrafter"/>
</dbReference>
<dbReference type="HOGENOM" id="CLU_037628_6_0_11"/>
<dbReference type="EMBL" id="CP001343">
    <property type="protein sequence ID" value="ACL42571.1"/>
    <property type="molecule type" value="Genomic_DNA"/>
</dbReference>
<keyword evidence="1" id="KW-0805">Transcription regulation</keyword>
<dbReference type="PROSITE" id="PS50932">
    <property type="entry name" value="HTH_LACI_2"/>
    <property type="match status" value="1"/>
</dbReference>
<evidence type="ECO:0000256" key="2">
    <source>
        <dbReference type="ARBA" id="ARBA00023125"/>
    </source>
</evidence>
<dbReference type="PANTHER" id="PTHR30146:SF109">
    <property type="entry name" value="HTH-TYPE TRANSCRIPTIONAL REGULATOR GALS"/>
    <property type="match status" value="1"/>
</dbReference>
<evidence type="ECO:0000256" key="3">
    <source>
        <dbReference type="ARBA" id="ARBA00023163"/>
    </source>
</evidence>
<dbReference type="RefSeq" id="WP_012623601.1">
    <property type="nucleotide sequence ID" value="NC_011881.1"/>
</dbReference>
<dbReference type="eggNOG" id="COG1609">
    <property type="taxonomic scope" value="Bacteria"/>
</dbReference>
<organism evidence="5 6">
    <name type="scientific">Pseudarthrobacter chlorophenolicus (strain ATCC 700700 / DSM 12829 / CIP 107037 / JCM 12360 / KCTC 9906 / NCIMB 13794 / A6)</name>
    <name type="common">Arthrobacter chlorophenolicus</name>
    <dbReference type="NCBI Taxonomy" id="452863"/>
    <lineage>
        <taxon>Bacteria</taxon>
        <taxon>Bacillati</taxon>
        <taxon>Actinomycetota</taxon>
        <taxon>Actinomycetes</taxon>
        <taxon>Micrococcales</taxon>
        <taxon>Micrococcaceae</taxon>
        <taxon>Pseudarthrobacter</taxon>
    </lineage>
</organism>
<proteinExistence type="predicted"/>
<keyword evidence="5" id="KW-0413">Isomerase</keyword>
<dbReference type="Gene3D" id="3.40.50.2300">
    <property type="match status" value="2"/>
</dbReference>
<keyword evidence="5" id="KW-0614">Plasmid</keyword>
<dbReference type="SUPFAM" id="SSF47413">
    <property type="entry name" value="lambda repressor-like DNA-binding domains"/>
    <property type="match status" value="1"/>
</dbReference>
<dbReference type="InterPro" id="IPR046335">
    <property type="entry name" value="LacI/GalR-like_sensor"/>
</dbReference>
<dbReference type="Pfam" id="PF00356">
    <property type="entry name" value="LacI"/>
    <property type="match status" value="1"/>
</dbReference>
<feature type="domain" description="HTH lacI-type" evidence="4">
    <location>
        <begin position="19"/>
        <end position="73"/>
    </location>
</feature>
<keyword evidence="3" id="KW-0804">Transcription</keyword>
<dbReference type="GO" id="GO:0000976">
    <property type="term" value="F:transcription cis-regulatory region binding"/>
    <property type="evidence" value="ECO:0007669"/>
    <property type="project" value="TreeGrafter"/>
</dbReference>
<dbReference type="OrthoDB" id="37081at2"/>
<reference evidence="5" key="1">
    <citation type="submission" date="2009-01" db="EMBL/GenBank/DDBJ databases">
        <title>Complete sequence of plasmid2 of Arthrobacter chlorophenolicus A6.</title>
        <authorList>
            <consortium name="US DOE Joint Genome Institute"/>
            <person name="Lucas S."/>
            <person name="Copeland A."/>
            <person name="Lapidus A."/>
            <person name="Glavina del Rio T."/>
            <person name="Tice H."/>
            <person name="Bruce D."/>
            <person name="Goodwin L."/>
            <person name="Pitluck S."/>
            <person name="Goltsman E."/>
            <person name="Clum A."/>
            <person name="Larimer F."/>
            <person name="Land M."/>
            <person name="Hauser L."/>
            <person name="Kyrpides N."/>
            <person name="Mikhailova N."/>
            <person name="Jansson J."/>
            <person name="Richardson P."/>
        </authorList>
    </citation>
    <scope>NUCLEOTIDE SEQUENCE [LARGE SCALE GENOMIC DNA]</scope>
    <source>
        <strain evidence="5">A6</strain>
        <plasmid evidence="5">pACHL02</plasmid>
    </source>
</reference>
<dbReference type="InterPro" id="IPR010982">
    <property type="entry name" value="Lambda_DNA-bd_dom_sf"/>
</dbReference>
<dbReference type="AlphaFoldDB" id="B8HJH3"/>
<gene>
    <name evidence="5" type="ordered locus">Achl_4620</name>
</gene>
<keyword evidence="2" id="KW-0238">DNA-binding</keyword>
<dbReference type="Proteomes" id="UP000002505">
    <property type="component" value="Plasmid pACHL02"/>
</dbReference>
<protein>
    <submittedName>
        <fullName evidence="5">Transcriptional regulator, LacI family</fullName>
        <ecNumber evidence="5">5.1.1.1</ecNumber>
    </submittedName>
</protein>
<dbReference type="EC" id="5.1.1.1" evidence="5"/>
<dbReference type="CDD" id="cd06267">
    <property type="entry name" value="PBP1_LacI_sugar_binding-like"/>
    <property type="match status" value="1"/>
</dbReference>
<dbReference type="KEGG" id="ach:Achl_4620"/>
<dbReference type="PANTHER" id="PTHR30146">
    <property type="entry name" value="LACI-RELATED TRANSCRIPTIONAL REPRESSOR"/>
    <property type="match status" value="1"/>
</dbReference>
<sequence length="349" mass="36822">MRTSPSATNAGAGLKSQRPTIKDVAAHAGVSLKTVSRVVNEEAGVKASTRKAVLASIGVLGFRRNAAAAALRQGQTSTIGLVVKDISEPFQSSIAHAVESVASSRGAHLFAASSADDAGRERQLASSLSSRQVDGLIIIPSSENHSYLAQEIASGLAVVFLDCPAEGVDADTVLSDNRVGARKGVEHLIDHGHRRISYIGESATFYTAVERFEGYREALERHGIGVDPDLVMLGNADPERIRSRLLKMQNLSSPPTALFTGNSVSTLATLRVLGTTPLKVAHVAFDDFELFDLLTPGITVVAQDPAGLGTAAAELLFQRIAGDTGSARTIQLHTRLIQRGSGELTPEEL</sequence>